<organism evidence="2 3">
    <name type="scientific">Aspergillus sclerotioniger CBS 115572</name>
    <dbReference type="NCBI Taxonomy" id="1450535"/>
    <lineage>
        <taxon>Eukaryota</taxon>
        <taxon>Fungi</taxon>
        <taxon>Dikarya</taxon>
        <taxon>Ascomycota</taxon>
        <taxon>Pezizomycotina</taxon>
        <taxon>Eurotiomycetes</taxon>
        <taxon>Eurotiomycetidae</taxon>
        <taxon>Eurotiales</taxon>
        <taxon>Aspergillaceae</taxon>
        <taxon>Aspergillus</taxon>
        <taxon>Aspergillus subgen. Circumdati</taxon>
    </lineage>
</organism>
<accession>A0A317WEM9</accession>
<evidence type="ECO:0000313" key="3">
    <source>
        <dbReference type="Proteomes" id="UP000246702"/>
    </source>
</evidence>
<feature type="region of interest" description="Disordered" evidence="1">
    <location>
        <begin position="103"/>
        <end position="123"/>
    </location>
</feature>
<dbReference type="RefSeq" id="XP_025466654.1">
    <property type="nucleotide sequence ID" value="XM_025605510.1"/>
</dbReference>
<evidence type="ECO:0000256" key="1">
    <source>
        <dbReference type="SAM" id="MobiDB-lite"/>
    </source>
</evidence>
<dbReference type="AlphaFoldDB" id="A0A317WEM9"/>
<sequence>MPAALCSPSSTLQAIPRCPSQSPLSEICRLVAFPPRVANPSLKAISIAHKFCLSACLPICQATPLARVFQTALSLTPVPAPGPTSNSLSSFTVSPSTVGIASLDRASGIAPPIPPPRPYRRPH</sequence>
<reference evidence="2 3" key="1">
    <citation type="submission" date="2016-12" db="EMBL/GenBank/DDBJ databases">
        <title>The genomes of Aspergillus section Nigri reveals drivers in fungal speciation.</title>
        <authorList>
            <consortium name="DOE Joint Genome Institute"/>
            <person name="Vesth T.C."/>
            <person name="Nybo J."/>
            <person name="Theobald S."/>
            <person name="Brandl J."/>
            <person name="Frisvad J.C."/>
            <person name="Nielsen K.F."/>
            <person name="Lyhne E.K."/>
            <person name="Kogle M.E."/>
            <person name="Kuo A."/>
            <person name="Riley R."/>
            <person name="Clum A."/>
            <person name="Nolan M."/>
            <person name="Lipzen A."/>
            <person name="Salamov A."/>
            <person name="Henrissat B."/>
            <person name="Wiebenga A."/>
            <person name="De Vries R.P."/>
            <person name="Grigoriev I.V."/>
            <person name="Mortensen U.H."/>
            <person name="Andersen M.R."/>
            <person name="Baker S.E."/>
        </authorList>
    </citation>
    <scope>NUCLEOTIDE SEQUENCE [LARGE SCALE GENOMIC DNA]</scope>
    <source>
        <strain evidence="2 3">CBS 115572</strain>
    </source>
</reference>
<dbReference type="Proteomes" id="UP000246702">
    <property type="component" value="Unassembled WGS sequence"/>
</dbReference>
<dbReference type="GeneID" id="37107653"/>
<gene>
    <name evidence="2" type="ORF">BO94DRAFT_111320</name>
</gene>
<name>A0A317WEM9_9EURO</name>
<keyword evidence="3" id="KW-1185">Reference proteome</keyword>
<proteinExistence type="predicted"/>
<dbReference type="EMBL" id="MSFK01000017">
    <property type="protein sequence ID" value="PWY84729.1"/>
    <property type="molecule type" value="Genomic_DNA"/>
</dbReference>
<comment type="caution">
    <text evidence="2">The sequence shown here is derived from an EMBL/GenBank/DDBJ whole genome shotgun (WGS) entry which is preliminary data.</text>
</comment>
<protein>
    <submittedName>
        <fullName evidence="2">Uncharacterized protein</fullName>
    </submittedName>
</protein>
<evidence type="ECO:0000313" key="2">
    <source>
        <dbReference type="EMBL" id="PWY84729.1"/>
    </source>
</evidence>